<dbReference type="PANTHER" id="PTHR23080:SF141">
    <property type="entry name" value="TRANSPOSASE HELIX-TURN-HELIX DOMAIN-CONTAINING PROTEIN"/>
    <property type="match status" value="1"/>
</dbReference>
<protein>
    <submittedName>
        <fullName evidence="5">Transposase</fullName>
    </submittedName>
</protein>
<sequence length="318" mass="36840">MWAYIQKQPQETKRLLGIEYPKLLELITYGKLLKKEFEESKTTLIKAGGGNKPKLSEEGQIVLMLVYLRHYPTFQLLGIMFEISESSAHNIFNYWQSLFGENLPASLFEQLKKLPEEIEKVKEELIQHELIVDATEQPVERPLGQEAQKPYYSGKQKKHTSKSQIIICPKIKEIVDVVIGEIGSKSDVQILRQRLAKFHQEQGFLGNKAYEGEFQLTTPKKKPKGRELSKEEKERNSWLSSRRVVVEHMIRLLKVFKVMQEKFRLRKGRYKSLISTVCGLVRLRINALILSIIKCSESGQVIEVKMSHCFLPELNLEV</sequence>
<dbReference type="GO" id="GO:0046872">
    <property type="term" value="F:metal ion binding"/>
    <property type="evidence" value="ECO:0007669"/>
    <property type="project" value="UniProtKB-KW"/>
</dbReference>
<proteinExistence type="predicted"/>
<evidence type="ECO:0000313" key="5">
    <source>
        <dbReference type="EMBL" id="UXE62793.1"/>
    </source>
</evidence>
<dbReference type="Pfam" id="PF13613">
    <property type="entry name" value="HTH_Tnp_4"/>
    <property type="match status" value="1"/>
</dbReference>
<comment type="cofactor">
    <cofactor evidence="1">
        <name>a divalent metal cation</name>
        <dbReference type="ChEBI" id="CHEBI:60240"/>
    </cofactor>
</comment>
<dbReference type="InterPro" id="IPR027805">
    <property type="entry name" value="Transposase_HTH_dom"/>
</dbReference>
<dbReference type="EMBL" id="CP073041">
    <property type="protein sequence ID" value="UXE62793.1"/>
    <property type="molecule type" value="Genomic_DNA"/>
</dbReference>
<evidence type="ECO:0000259" key="4">
    <source>
        <dbReference type="Pfam" id="PF13613"/>
    </source>
</evidence>
<dbReference type="AlphaFoldDB" id="A0A977KZM0"/>
<keyword evidence="2" id="KW-0479">Metal-binding</keyword>
<dbReference type="PANTHER" id="PTHR23080">
    <property type="entry name" value="THAP DOMAIN PROTEIN"/>
    <property type="match status" value="1"/>
</dbReference>
<dbReference type="Pfam" id="PF13359">
    <property type="entry name" value="DDE_Tnp_4"/>
    <property type="match status" value="1"/>
</dbReference>
<accession>A0A977KZM0</accession>
<evidence type="ECO:0000256" key="2">
    <source>
        <dbReference type="ARBA" id="ARBA00022723"/>
    </source>
</evidence>
<dbReference type="InterPro" id="IPR027806">
    <property type="entry name" value="HARBI1_dom"/>
</dbReference>
<reference evidence="5" key="1">
    <citation type="submission" date="2021-04" db="EMBL/GenBank/DDBJ databases">
        <title>Genome sequence of Woronichinia naegeliana from Washington state freshwater lake bloom.</title>
        <authorList>
            <person name="Dreher T.W."/>
        </authorList>
    </citation>
    <scope>NUCLEOTIDE SEQUENCE</scope>
    <source>
        <strain evidence="5">WA131</strain>
    </source>
</reference>
<name>A0A977KZM0_9CYAN</name>
<evidence type="ECO:0000259" key="3">
    <source>
        <dbReference type="Pfam" id="PF13359"/>
    </source>
</evidence>
<organism evidence="5">
    <name type="scientific">Woronichinia naegeliana WA131</name>
    <dbReference type="NCBI Taxonomy" id="2824559"/>
    <lineage>
        <taxon>Bacteria</taxon>
        <taxon>Bacillati</taxon>
        <taxon>Cyanobacteriota</taxon>
        <taxon>Cyanophyceae</taxon>
        <taxon>Synechococcales</taxon>
        <taxon>Coelosphaeriaceae</taxon>
        <taxon>Woronichinia</taxon>
    </lineage>
</organism>
<feature type="domain" description="Transposase Helix-turn-helix" evidence="4">
    <location>
        <begin position="54"/>
        <end position="104"/>
    </location>
</feature>
<dbReference type="Proteomes" id="UP001065613">
    <property type="component" value="Chromosome"/>
</dbReference>
<dbReference type="KEGG" id="wna:KA717_08805"/>
<evidence type="ECO:0000256" key="1">
    <source>
        <dbReference type="ARBA" id="ARBA00001968"/>
    </source>
</evidence>
<gene>
    <name evidence="5" type="ORF">KA717_08805</name>
</gene>
<feature type="domain" description="DDE Tnp4" evidence="3">
    <location>
        <begin position="132"/>
        <end position="281"/>
    </location>
</feature>